<evidence type="ECO:0000313" key="24">
    <source>
        <dbReference type="EMBL" id="TYK04036.1"/>
    </source>
</evidence>
<dbReference type="Pfam" id="PF07714">
    <property type="entry name" value="PK_Tyr_Ser-Thr"/>
    <property type="match status" value="3"/>
</dbReference>
<dbReference type="SUPFAM" id="SSF56112">
    <property type="entry name" value="Protein kinase-like (PK-like)"/>
    <property type="match status" value="3"/>
</dbReference>
<dbReference type="FunFam" id="3.30.200.20:FF:000195">
    <property type="entry name" value="G-type lectin S-receptor-like serine/threonine-protein kinase"/>
    <property type="match status" value="1"/>
</dbReference>
<dbReference type="Proteomes" id="UP000321947">
    <property type="component" value="Unassembled WGS sequence"/>
</dbReference>
<evidence type="ECO:0000256" key="13">
    <source>
        <dbReference type="ARBA" id="ARBA00023136"/>
    </source>
</evidence>
<evidence type="ECO:0000256" key="16">
    <source>
        <dbReference type="ARBA" id="ARBA00023180"/>
    </source>
</evidence>
<dbReference type="FunFam" id="3.30.200.20:FF:000924">
    <property type="entry name" value="Uncharacterized protein"/>
    <property type="match status" value="1"/>
</dbReference>
<comment type="catalytic activity">
    <reaction evidence="17">
        <text>L-threonyl-[protein] + ATP = O-phospho-L-threonyl-[protein] + ADP + H(+)</text>
        <dbReference type="Rhea" id="RHEA:46608"/>
        <dbReference type="Rhea" id="RHEA-COMP:11060"/>
        <dbReference type="Rhea" id="RHEA-COMP:11605"/>
        <dbReference type="ChEBI" id="CHEBI:15378"/>
        <dbReference type="ChEBI" id="CHEBI:30013"/>
        <dbReference type="ChEBI" id="CHEBI:30616"/>
        <dbReference type="ChEBI" id="CHEBI:61977"/>
        <dbReference type="ChEBI" id="CHEBI:456216"/>
        <dbReference type="EC" id="2.7.11.1"/>
    </reaction>
</comment>
<dbReference type="InterPro" id="IPR003609">
    <property type="entry name" value="Pan_app"/>
</dbReference>
<dbReference type="Pfam" id="PF01453">
    <property type="entry name" value="B_lectin"/>
    <property type="match status" value="2"/>
</dbReference>
<evidence type="ECO:0000256" key="18">
    <source>
        <dbReference type="ARBA" id="ARBA00048679"/>
    </source>
</evidence>
<dbReference type="CDD" id="cd14066">
    <property type="entry name" value="STKc_IRAK"/>
    <property type="match status" value="2"/>
</dbReference>
<keyword evidence="16" id="KW-0325">Glycoprotein</keyword>
<dbReference type="InterPro" id="IPR011009">
    <property type="entry name" value="Kinase-like_dom_sf"/>
</dbReference>
<keyword evidence="15 24" id="KW-0675">Receptor</keyword>
<evidence type="ECO:0000256" key="3">
    <source>
        <dbReference type="ARBA" id="ARBA00022475"/>
    </source>
</evidence>
<evidence type="ECO:0000256" key="5">
    <source>
        <dbReference type="ARBA" id="ARBA00022679"/>
    </source>
</evidence>
<dbReference type="EMBL" id="SSTD01014851">
    <property type="protein sequence ID" value="TYK04036.1"/>
    <property type="molecule type" value="Genomic_DNA"/>
</dbReference>
<gene>
    <name evidence="24" type="ORF">E5676_scaffold347G002350</name>
    <name evidence="23" type="ORF">E6C27_scaffold242G00150</name>
</gene>
<keyword evidence="11" id="KW-0067">ATP-binding</keyword>
<dbReference type="SMART" id="SM00108">
    <property type="entry name" value="B_lectin"/>
    <property type="match status" value="2"/>
</dbReference>
<dbReference type="Gene3D" id="3.30.200.20">
    <property type="entry name" value="Phosphorylase Kinase, domain 1"/>
    <property type="match status" value="3"/>
</dbReference>
<evidence type="ECO:0000256" key="19">
    <source>
        <dbReference type="SAM" id="Phobius"/>
    </source>
</evidence>
<evidence type="ECO:0000256" key="10">
    <source>
        <dbReference type="ARBA" id="ARBA00022777"/>
    </source>
</evidence>
<dbReference type="InterPro" id="IPR036426">
    <property type="entry name" value="Bulb-type_lectin_dom_sf"/>
</dbReference>
<organism evidence="24 26">
    <name type="scientific">Cucumis melo var. makuwa</name>
    <name type="common">Oriental melon</name>
    <dbReference type="NCBI Taxonomy" id="1194695"/>
    <lineage>
        <taxon>Eukaryota</taxon>
        <taxon>Viridiplantae</taxon>
        <taxon>Streptophyta</taxon>
        <taxon>Embryophyta</taxon>
        <taxon>Tracheophyta</taxon>
        <taxon>Spermatophyta</taxon>
        <taxon>Magnoliopsida</taxon>
        <taxon>eudicotyledons</taxon>
        <taxon>Gunneridae</taxon>
        <taxon>Pentapetalae</taxon>
        <taxon>rosids</taxon>
        <taxon>fabids</taxon>
        <taxon>Cucurbitales</taxon>
        <taxon>Cucurbitaceae</taxon>
        <taxon>Benincaseae</taxon>
        <taxon>Cucumis</taxon>
    </lineage>
</organism>
<keyword evidence="4" id="KW-0723">Serine/threonine-protein kinase</keyword>
<dbReference type="SMART" id="SM00220">
    <property type="entry name" value="S_TKc"/>
    <property type="match status" value="3"/>
</dbReference>
<dbReference type="FunFam" id="3.30.200.20:FF:000330">
    <property type="entry name" value="G-type lectin S-receptor-like serine/threonine-protein kinase At4g03230"/>
    <property type="match status" value="1"/>
</dbReference>
<dbReference type="EMBL" id="SSTE01006467">
    <property type="protein sequence ID" value="KAA0059292.1"/>
    <property type="molecule type" value="Genomic_DNA"/>
</dbReference>
<evidence type="ECO:0000256" key="4">
    <source>
        <dbReference type="ARBA" id="ARBA00022527"/>
    </source>
</evidence>
<accession>A0A5D3C0U0</accession>
<keyword evidence="14" id="KW-1015">Disulfide bond</keyword>
<dbReference type="Gene3D" id="2.90.10.10">
    <property type="entry name" value="Bulb-type lectin domain"/>
    <property type="match status" value="2"/>
</dbReference>
<dbReference type="PROSITE" id="PS00108">
    <property type="entry name" value="PROTEIN_KINASE_ST"/>
    <property type="match status" value="3"/>
</dbReference>
<evidence type="ECO:0000256" key="7">
    <source>
        <dbReference type="ARBA" id="ARBA00022729"/>
    </source>
</evidence>
<evidence type="ECO:0000259" key="22">
    <source>
        <dbReference type="PROSITE" id="PS50948"/>
    </source>
</evidence>
<keyword evidence="13 19" id="KW-0472">Membrane</keyword>
<keyword evidence="5" id="KW-0808">Transferase</keyword>
<dbReference type="STRING" id="1194695.A0A5D3C0U0"/>
<evidence type="ECO:0000256" key="11">
    <source>
        <dbReference type="ARBA" id="ARBA00022840"/>
    </source>
</evidence>
<dbReference type="Proteomes" id="UP000321393">
    <property type="component" value="Unassembled WGS sequence"/>
</dbReference>
<feature type="domain" description="Protein kinase" evidence="20">
    <location>
        <begin position="1"/>
        <end position="234"/>
    </location>
</feature>
<dbReference type="InterPro" id="IPR001245">
    <property type="entry name" value="Ser-Thr/Tyr_kinase_cat_dom"/>
</dbReference>
<dbReference type="GO" id="GO:0005524">
    <property type="term" value="F:ATP binding"/>
    <property type="evidence" value="ECO:0007669"/>
    <property type="project" value="UniProtKB-KW"/>
</dbReference>
<keyword evidence="3" id="KW-1003">Cell membrane</keyword>
<dbReference type="PROSITE" id="PS50011">
    <property type="entry name" value="PROTEIN_KINASE_DOM"/>
    <property type="match status" value="3"/>
</dbReference>
<feature type="domain" description="Protein kinase" evidence="20">
    <location>
        <begin position="1624"/>
        <end position="1876"/>
    </location>
</feature>
<dbReference type="FunFam" id="1.10.510.10:FF:000060">
    <property type="entry name" value="G-type lectin S-receptor-like serine/threonine-protein kinase"/>
    <property type="match status" value="3"/>
</dbReference>
<feature type="domain" description="Protein kinase" evidence="20">
    <location>
        <begin position="802"/>
        <end position="1054"/>
    </location>
</feature>
<dbReference type="InterPro" id="IPR001480">
    <property type="entry name" value="Bulb-type_lectin_dom"/>
</dbReference>
<dbReference type="PROSITE" id="PS50927">
    <property type="entry name" value="BULB_LECTIN"/>
    <property type="match status" value="2"/>
</dbReference>
<evidence type="ECO:0000256" key="9">
    <source>
        <dbReference type="ARBA" id="ARBA00022741"/>
    </source>
</evidence>
<dbReference type="InterPro" id="IPR008271">
    <property type="entry name" value="Ser/Thr_kinase_AS"/>
</dbReference>
<evidence type="ECO:0000256" key="8">
    <source>
        <dbReference type="ARBA" id="ARBA00022734"/>
    </source>
</evidence>
<evidence type="ECO:0000256" key="2">
    <source>
        <dbReference type="ARBA" id="ARBA00012513"/>
    </source>
</evidence>
<reference evidence="25 26" key="1">
    <citation type="submission" date="2019-08" db="EMBL/GenBank/DDBJ databases">
        <title>Draft genome sequences of two oriental melons (Cucumis melo L. var makuwa).</title>
        <authorList>
            <person name="Kwon S.-Y."/>
        </authorList>
    </citation>
    <scope>NUCLEOTIDE SEQUENCE [LARGE SCALE GENOMIC DNA]</scope>
    <source>
        <strain evidence="26">cv. Chang Bougi</strain>
        <strain evidence="25">cv. SW 3</strain>
        <tissue evidence="24">Leaf</tissue>
    </source>
</reference>
<evidence type="ECO:0000313" key="23">
    <source>
        <dbReference type="EMBL" id="KAA0059292.1"/>
    </source>
</evidence>
<evidence type="ECO:0000256" key="14">
    <source>
        <dbReference type="ARBA" id="ARBA00023157"/>
    </source>
</evidence>
<keyword evidence="9" id="KW-0547">Nucleotide-binding</keyword>
<dbReference type="GO" id="GO:0004674">
    <property type="term" value="F:protein serine/threonine kinase activity"/>
    <property type="evidence" value="ECO:0007669"/>
    <property type="project" value="UniProtKB-KW"/>
</dbReference>
<dbReference type="EC" id="2.7.11.1" evidence="2"/>
<protein>
    <recommendedName>
        <fullName evidence="2">non-specific serine/threonine protein kinase</fullName>
        <ecNumber evidence="2">2.7.11.1</ecNumber>
    </recommendedName>
</protein>
<dbReference type="CDD" id="cd00028">
    <property type="entry name" value="B_lectin"/>
    <property type="match status" value="2"/>
</dbReference>
<evidence type="ECO:0000259" key="20">
    <source>
        <dbReference type="PROSITE" id="PS50011"/>
    </source>
</evidence>
<evidence type="ECO:0000313" key="25">
    <source>
        <dbReference type="Proteomes" id="UP000321393"/>
    </source>
</evidence>
<comment type="subcellular location">
    <subcellularLocation>
        <location evidence="1">Cell membrane</location>
        <topology evidence="1">Single-pass type I membrane protein</topology>
    </subcellularLocation>
</comment>
<evidence type="ECO:0000256" key="15">
    <source>
        <dbReference type="ARBA" id="ARBA00023170"/>
    </source>
</evidence>
<feature type="domain" description="Apple" evidence="22">
    <location>
        <begin position="615"/>
        <end position="698"/>
    </location>
</feature>
<feature type="transmembrane region" description="Helical" evidence="19">
    <location>
        <begin position="1125"/>
        <end position="1144"/>
    </location>
</feature>
<dbReference type="PANTHER" id="PTHR27002">
    <property type="entry name" value="RECEPTOR-LIKE SERINE/THREONINE-PROTEIN KINASE SD1-8"/>
    <property type="match status" value="1"/>
</dbReference>
<evidence type="ECO:0000313" key="26">
    <source>
        <dbReference type="Proteomes" id="UP000321947"/>
    </source>
</evidence>
<keyword evidence="8 24" id="KW-0430">Lectin</keyword>
<feature type="domain" description="Bulb-type lectin" evidence="21">
    <location>
        <begin position="321"/>
        <end position="441"/>
    </location>
</feature>
<dbReference type="PROSITE" id="PS50948">
    <property type="entry name" value="PAN"/>
    <property type="match status" value="1"/>
</dbReference>
<sequence length="1954" mass="223478">MTDGQEVAIKRLSKNSGQGLVEFKNESILIAKLQHTNLVRLIGCCLHKEEKLLVYEYMPNKSLDFFLFDLEKKLILDWKKRLHVIQGIIQGLIYLHHYSRIRIIHRDLKVSNILLDDEMNAKISDFGMAKVFKPSEHEANTGRVVGTYGYISPEYAMEGIFSIKSDVYSFGILLLEIVTSRKNYNNYDTERPLNLIGYAWELWVNGRGEELIDSGLFTSDDQKPKALRCIHVSLLCVQQIPADRPTMLDIYFMINNDSAQLPSPKQPAFFVAQNPNSSEPEIEEVNNELIRPPVEPTPEIYSSNTMTVSVMFSHGQTTQTNNVLTQGQPLSIGSQLISSTATFVLGFYNPQSSNSTYLGISYNTNDQKPIWIANRNSPFPNNSASIILIIDVNGSLKIQNGNYSFSLFNGGQPTTSSAILQDDGNFVLRELNRDGSVKQILWQSFDHPTDTLLPGMKIGINHKTNSTWSLTSWRSNEYPKPGDFRLGMNPNNTYELMMFIRDALLWRSGNWKDGSFEFLSYYQGTINFNRVSNENETYFIYYIPKLDRYSVHRDSYEYSYEYRNSGEFILPQLRLENDGVLTINDQKYFPLACLTPQDEVANSCVWKKQDKIPECRNKLSYDYGPLFSVINGYNLERINGSSYYYERSGNFSMFDCQSICINDCDCIAFAIPAYESDSGCEFWKSGAEFSTDQYDSSQMIWSLYTDNYEIQNGKWKVWVQITVALTIPATFLLLCFIIYAKWRTQIFKAIRKVKKGFLRGMGMISEGYNILRIMIIQIRDGKKNPELQFFDFETILSATNSFGDDCKLGQGGFGPVYKGVMTDGQEVAIKRLSKNSGQGLVEFKNETILIAKLQHTNLVRLIGCCLHKEEKLLVYEYMPNKSLDFFLFDSEKKLILDWEKRLHVVQGIVQGLLYLHYYSRVRIIHRDLKVSNILLDDEMNAKISDFGMARVFKPSDNEANTSRVVGTYGYISPEYAMEGIFSIKSDVYSFGILLLEIITSQKNYNNYDSERPLNLIGYAWELWVNGRGEELIDLGLCNSNDQKAKALRCIHVSLLCVQQIAADRPTMLDIYFMINNDSAQLPSPKQPAFFVAQNPSSSEREMEEVDSELTRPIEPTPEICSLNSMTLSTMLFVFCCFFVAFVMAEFSHGQTTQTNNVLTQGQPLSIGSQLISSTATFILGFYIPRRSNSTYLGISYNRIDQQRPIWIANRNSPFPINFDSMSLTIDLNGSLKIRSGIYSFSLFNGGQPTTSSAILQDDGNFVLRELNRDGSVKQIVWQSFDHPTDTLVPGMKIGINHKTNSTWSLISWRNYKSPKPGGLSLGMNPNNTYELVMFVRDALFWRSGNWKESSFKHLEEISFGRVSNENETYFVYYIPGNSCRYGKSGELILQQIRLENEGSLTINDNRDVFSCQDGVDDGCVWRKQDIIPECRYKFYNGHGSFVRWENRYYNGERINGSNYYYKLSGNLTKFECQVICIKDCDCIAFGIPAYESDSGCEFWKSGAKFIRGYDSSQQIWSLDTYVYEFPNTNNQSPNGKWKVWVQITVALTIPATFLLLCFIIFAKWRTQIFKAIRKAKKGFLRGMGMISEGYNILRKTIIQIRDGKKNPELQFFDFETILSATNNFGDDCKLGQGGFGPVYKGVMTDGQEVAIKRLSKNSGQGLVEFKNETILIAKLQHTNLVRLIGCCLHKEEKLLVYEYMPNKSLDFFLFDSEKKLILDWEKRLHVVQGIVQGLLYLHYYSRVRIIHRDLKVSNILLDDEMNAKISDFGMARVFKPSDNEAITSRVVGTYGYISPEYAMEGIFSIKSDVYSFGILLLEIITSQKNYNNYDSERPLNLVGYAWELWVNGRGEELIDLGLCNSDDQKAKALRCIHVSLLCVQQIAADRPTMLDIYFMINNDFAQLPSPKQPAFFVAQNPSSSEGEMEEVDSETHTTYRTNTRNFFVEFYDTVNDGC</sequence>
<name>A0A5D3C0U0_CUCMM</name>
<feature type="transmembrane region" description="Helical" evidence="19">
    <location>
        <begin position="1539"/>
        <end position="1564"/>
    </location>
</feature>
<keyword evidence="10 24" id="KW-0418">Kinase</keyword>
<dbReference type="GO" id="GO:0005886">
    <property type="term" value="C:plasma membrane"/>
    <property type="evidence" value="ECO:0007669"/>
    <property type="project" value="UniProtKB-SubCell"/>
</dbReference>
<proteinExistence type="predicted"/>
<comment type="caution">
    <text evidence="24">The sequence shown here is derived from an EMBL/GenBank/DDBJ whole genome shotgun (WGS) entry which is preliminary data.</text>
</comment>
<dbReference type="Gene3D" id="1.10.510.10">
    <property type="entry name" value="Transferase(Phosphotransferase) domain 1"/>
    <property type="match status" value="3"/>
</dbReference>
<dbReference type="OrthoDB" id="4062651at2759"/>
<dbReference type="GO" id="GO:0030246">
    <property type="term" value="F:carbohydrate binding"/>
    <property type="evidence" value="ECO:0007669"/>
    <property type="project" value="UniProtKB-KW"/>
</dbReference>
<comment type="catalytic activity">
    <reaction evidence="18">
        <text>L-seryl-[protein] + ATP = O-phospho-L-seryl-[protein] + ADP + H(+)</text>
        <dbReference type="Rhea" id="RHEA:17989"/>
        <dbReference type="Rhea" id="RHEA-COMP:9863"/>
        <dbReference type="Rhea" id="RHEA-COMP:11604"/>
        <dbReference type="ChEBI" id="CHEBI:15378"/>
        <dbReference type="ChEBI" id="CHEBI:29999"/>
        <dbReference type="ChEBI" id="CHEBI:30616"/>
        <dbReference type="ChEBI" id="CHEBI:83421"/>
        <dbReference type="ChEBI" id="CHEBI:456216"/>
        <dbReference type="EC" id="2.7.11.1"/>
    </reaction>
</comment>
<keyword evidence="12 19" id="KW-1133">Transmembrane helix</keyword>
<evidence type="ECO:0000256" key="12">
    <source>
        <dbReference type="ARBA" id="ARBA00022989"/>
    </source>
</evidence>
<keyword evidence="6 19" id="KW-0812">Transmembrane</keyword>
<feature type="transmembrane region" description="Helical" evidence="19">
    <location>
        <begin position="1164"/>
        <end position="1183"/>
    </location>
</feature>
<evidence type="ECO:0000256" key="1">
    <source>
        <dbReference type="ARBA" id="ARBA00004251"/>
    </source>
</evidence>
<dbReference type="SUPFAM" id="SSF51110">
    <property type="entry name" value="alpha-D-mannose-specific plant lectins"/>
    <property type="match status" value="2"/>
</dbReference>
<dbReference type="InterPro" id="IPR000719">
    <property type="entry name" value="Prot_kinase_dom"/>
</dbReference>
<dbReference type="PANTHER" id="PTHR27002:SF812">
    <property type="entry name" value="RECEPTOR-LIKE SERINE_THREONINE-PROTEIN KINASE"/>
    <property type="match status" value="1"/>
</dbReference>
<feature type="transmembrane region" description="Helical" evidence="19">
    <location>
        <begin position="717"/>
        <end position="742"/>
    </location>
</feature>
<feature type="domain" description="Bulb-type lectin" evidence="21">
    <location>
        <begin position="1155"/>
        <end position="1276"/>
    </location>
</feature>
<evidence type="ECO:0000259" key="21">
    <source>
        <dbReference type="PROSITE" id="PS50927"/>
    </source>
</evidence>
<evidence type="ECO:0000256" key="17">
    <source>
        <dbReference type="ARBA" id="ARBA00047899"/>
    </source>
</evidence>
<evidence type="ECO:0000256" key="6">
    <source>
        <dbReference type="ARBA" id="ARBA00022692"/>
    </source>
</evidence>
<keyword evidence="7" id="KW-0732">Signal</keyword>